<evidence type="ECO:0008006" key="4">
    <source>
        <dbReference type="Google" id="ProtNLM"/>
    </source>
</evidence>
<sequence>MVNMKKMIEAIEAAKTNDVTLSISHLHQKLVKLYSQKNSAEYTELLKYILSLSVQMDLHFVLKYFGVRPVVASDERMQFQEIFKCLAKKDDNGEWFLNLVSLYVGLLVVLHFDEKEIERNFFGDMTTVGEGNEKEI</sequence>
<keyword evidence="1" id="KW-0812">Transmembrane</keyword>
<proteinExistence type="predicted"/>
<evidence type="ECO:0000313" key="3">
    <source>
        <dbReference type="Proteomes" id="UP000007096"/>
    </source>
</evidence>
<gene>
    <name evidence="2" type="ordered locus">BCB4264_A3669</name>
</gene>
<dbReference type="AlphaFoldDB" id="B7HAT3"/>
<evidence type="ECO:0000313" key="2">
    <source>
        <dbReference type="EMBL" id="ACK60912.1"/>
    </source>
</evidence>
<organism evidence="2 3">
    <name type="scientific">Bacillus cereus (strain B4264)</name>
    <dbReference type="NCBI Taxonomy" id="405532"/>
    <lineage>
        <taxon>Bacteria</taxon>
        <taxon>Bacillati</taxon>
        <taxon>Bacillota</taxon>
        <taxon>Bacilli</taxon>
        <taxon>Bacillales</taxon>
        <taxon>Bacillaceae</taxon>
        <taxon>Bacillus</taxon>
        <taxon>Bacillus cereus group</taxon>
    </lineage>
</organism>
<dbReference type="Proteomes" id="UP000007096">
    <property type="component" value="Chromosome"/>
</dbReference>
<dbReference type="KEGG" id="bcb:BCB4264_A3669"/>
<dbReference type="EMBL" id="CP001176">
    <property type="protein sequence ID" value="ACK60912.1"/>
    <property type="molecule type" value="Genomic_DNA"/>
</dbReference>
<protein>
    <recommendedName>
        <fullName evidence="4">Group-specific protein</fullName>
    </recommendedName>
</protein>
<keyword evidence="1" id="KW-1133">Transmembrane helix</keyword>
<accession>B7HAT3</accession>
<reference evidence="2 3" key="1">
    <citation type="submission" date="2008-10" db="EMBL/GenBank/DDBJ databases">
        <title>Genome sequence of Bacillus cereus B4264.</title>
        <authorList>
            <person name="Dodson R.J."/>
            <person name="Durkin A.S."/>
            <person name="Rosovitz M.J."/>
            <person name="Rasko D.A."/>
            <person name="Hoffmaster A."/>
            <person name="Ravel J."/>
            <person name="Sutton G."/>
        </authorList>
    </citation>
    <scope>NUCLEOTIDE SEQUENCE [LARGE SCALE GENOMIC DNA]</scope>
    <source>
        <strain evidence="2 3">B4264</strain>
    </source>
</reference>
<name>B7HAT3_BACC4</name>
<evidence type="ECO:0000256" key="1">
    <source>
        <dbReference type="SAM" id="Phobius"/>
    </source>
</evidence>
<feature type="transmembrane region" description="Helical" evidence="1">
    <location>
        <begin position="95"/>
        <end position="112"/>
    </location>
</feature>
<dbReference type="HOGENOM" id="CLU_1912798_0_0_9"/>
<keyword evidence="1" id="KW-0472">Membrane</keyword>